<keyword evidence="2" id="KW-0813">Transport</keyword>
<feature type="transmembrane region" description="Helical" evidence="7">
    <location>
        <begin position="171"/>
        <end position="190"/>
    </location>
</feature>
<gene>
    <name evidence="9" type="ORF">FB476_2688</name>
</gene>
<feature type="transmembrane region" description="Helical" evidence="7">
    <location>
        <begin position="431"/>
        <end position="454"/>
    </location>
</feature>
<dbReference type="GO" id="GO:0022857">
    <property type="term" value="F:transmembrane transporter activity"/>
    <property type="evidence" value="ECO:0007669"/>
    <property type="project" value="InterPro"/>
</dbReference>
<dbReference type="Proteomes" id="UP000315133">
    <property type="component" value="Unassembled WGS sequence"/>
</dbReference>
<feature type="transmembrane region" description="Helical" evidence="7">
    <location>
        <begin position="54"/>
        <end position="74"/>
    </location>
</feature>
<evidence type="ECO:0000256" key="3">
    <source>
        <dbReference type="ARBA" id="ARBA00022475"/>
    </source>
</evidence>
<evidence type="ECO:0000256" key="6">
    <source>
        <dbReference type="ARBA" id="ARBA00023136"/>
    </source>
</evidence>
<keyword evidence="3" id="KW-1003">Cell membrane</keyword>
<feature type="transmembrane region" description="Helical" evidence="7">
    <location>
        <begin position="336"/>
        <end position="358"/>
    </location>
</feature>
<feature type="transmembrane region" description="Helical" evidence="7">
    <location>
        <begin position="404"/>
        <end position="425"/>
    </location>
</feature>
<dbReference type="PANTHER" id="PTHR42718:SF46">
    <property type="entry name" value="BLR6921 PROTEIN"/>
    <property type="match status" value="1"/>
</dbReference>
<dbReference type="PANTHER" id="PTHR42718">
    <property type="entry name" value="MAJOR FACILITATOR SUPERFAMILY MULTIDRUG TRANSPORTER MFSC"/>
    <property type="match status" value="1"/>
</dbReference>
<dbReference type="EMBL" id="VFPU01000001">
    <property type="protein sequence ID" value="TQM97763.1"/>
    <property type="molecule type" value="Genomic_DNA"/>
</dbReference>
<feature type="domain" description="Major facilitator superfamily (MFS) profile" evidence="8">
    <location>
        <begin position="16"/>
        <end position="458"/>
    </location>
</feature>
<dbReference type="GO" id="GO:0005886">
    <property type="term" value="C:plasma membrane"/>
    <property type="evidence" value="ECO:0007669"/>
    <property type="project" value="UniProtKB-SubCell"/>
</dbReference>
<name>A0A543KRR0_9MICO</name>
<evidence type="ECO:0000256" key="1">
    <source>
        <dbReference type="ARBA" id="ARBA00004651"/>
    </source>
</evidence>
<evidence type="ECO:0000259" key="8">
    <source>
        <dbReference type="PROSITE" id="PS50850"/>
    </source>
</evidence>
<feature type="transmembrane region" description="Helical" evidence="7">
    <location>
        <begin position="301"/>
        <end position="324"/>
    </location>
</feature>
<feature type="transmembrane region" description="Helical" evidence="7">
    <location>
        <begin position="81"/>
        <end position="101"/>
    </location>
</feature>
<dbReference type="Gene3D" id="1.20.1720.10">
    <property type="entry name" value="Multidrug resistance protein D"/>
    <property type="match status" value="1"/>
</dbReference>
<evidence type="ECO:0000256" key="2">
    <source>
        <dbReference type="ARBA" id="ARBA00022448"/>
    </source>
</evidence>
<feature type="transmembrane region" description="Helical" evidence="7">
    <location>
        <begin position="144"/>
        <end position="165"/>
    </location>
</feature>
<dbReference type="Gene3D" id="1.20.1250.20">
    <property type="entry name" value="MFS general substrate transporter like domains"/>
    <property type="match status" value="1"/>
</dbReference>
<reference evidence="9 10" key="1">
    <citation type="submission" date="2019-06" db="EMBL/GenBank/DDBJ databases">
        <title>Sequencing the genomes of 1000 actinobacteria strains.</title>
        <authorList>
            <person name="Klenk H.-P."/>
        </authorList>
    </citation>
    <scope>NUCLEOTIDE SEQUENCE [LARGE SCALE GENOMIC DNA]</scope>
    <source>
        <strain evidence="9 10">DSM 12362</strain>
    </source>
</reference>
<accession>A0A543KRR0</accession>
<keyword evidence="5 7" id="KW-1133">Transmembrane helix</keyword>
<dbReference type="InterPro" id="IPR036259">
    <property type="entry name" value="MFS_trans_sf"/>
</dbReference>
<dbReference type="SUPFAM" id="SSF103473">
    <property type="entry name" value="MFS general substrate transporter"/>
    <property type="match status" value="1"/>
</dbReference>
<dbReference type="InterPro" id="IPR020846">
    <property type="entry name" value="MFS_dom"/>
</dbReference>
<dbReference type="Pfam" id="PF07690">
    <property type="entry name" value="MFS_1"/>
    <property type="match status" value="1"/>
</dbReference>
<organism evidence="9 10">
    <name type="scientific">Ornithinimicrobium humiphilum</name>
    <dbReference type="NCBI Taxonomy" id="125288"/>
    <lineage>
        <taxon>Bacteria</taxon>
        <taxon>Bacillati</taxon>
        <taxon>Actinomycetota</taxon>
        <taxon>Actinomycetes</taxon>
        <taxon>Micrococcales</taxon>
        <taxon>Ornithinimicrobiaceae</taxon>
        <taxon>Ornithinimicrobium</taxon>
    </lineage>
</organism>
<dbReference type="InterPro" id="IPR011701">
    <property type="entry name" value="MFS"/>
</dbReference>
<feature type="transmembrane region" description="Helical" evidence="7">
    <location>
        <begin position="202"/>
        <end position="221"/>
    </location>
</feature>
<evidence type="ECO:0000313" key="9">
    <source>
        <dbReference type="EMBL" id="TQM97763.1"/>
    </source>
</evidence>
<comment type="subcellular location">
    <subcellularLocation>
        <location evidence="1">Cell membrane</location>
        <topology evidence="1">Multi-pass membrane protein</topology>
    </subcellularLocation>
</comment>
<protein>
    <submittedName>
        <fullName evidence="9">MFS transporter</fullName>
    </submittedName>
</protein>
<evidence type="ECO:0000256" key="5">
    <source>
        <dbReference type="ARBA" id="ARBA00022989"/>
    </source>
</evidence>
<evidence type="ECO:0000313" key="10">
    <source>
        <dbReference type="Proteomes" id="UP000315133"/>
    </source>
</evidence>
<dbReference type="RefSeq" id="WP_141819576.1">
    <property type="nucleotide sequence ID" value="NZ_VFPU01000001.1"/>
</dbReference>
<keyword evidence="4 7" id="KW-0812">Transmembrane</keyword>
<feature type="transmembrane region" description="Helical" evidence="7">
    <location>
        <begin position="272"/>
        <end position="295"/>
    </location>
</feature>
<feature type="transmembrane region" description="Helical" evidence="7">
    <location>
        <begin position="113"/>
        <end position="132"/>
    </location>
</feature>
<dbReference type="AlphaFoldDB" id="A0A543KRR0"/>
<feature type="transmembrane region" description="Helical" evidence="7">
    <location>
        <begin position="233"/>
        <end position="252"/>
    </location>
</feature>
<comment type="caution">
    <text evidence="9">The sequence shown here is derived from an EMBL/GenBank/DDBJ whole genome shotgun (WGS) entry which is preliminary data.</text>
</comment>
<keyword evidence="6 7" id="KW-0472">Membrane</keyword>
<evidence type="ECO:0000256" key="7">
    <source>
        <dbReference type="SAM" id="Phobius"/>
    </source>
</evidence>
<feature type="transmembrane region" description="Helical" evidence="7">
    <location>
        <begin position="364"/>
        <end position="392"/>
    </location>
</feature>
<keyword evidence="10" id="KW-1185">Reference proteome</keyword>
<sequence>MVTVPSRHGDHASPRRLAAMALSVLVPSSSQTVLIPALPVLVDERGYSAGTSGWLLSAFLVGASLASPLVGRLGDLRGRRLLAVLVSAAYVLGSGICLAAGDHGGAMSLGRALQGFSAGVFVLHIAGLQQIVPDRAARAVQIGLLSGVVATGPAIGFVVGGVLTAHVGVDAIFVLGIGVGLLSTLSLWLWLPDSGGEGRGALDVPGAVAVALVLAGLLAFLTELGVSGPLARSTLAALGLTVLAAVALVRALRRATTPLLDLAVLRNRVGVIGNLASIWSAAAMYGLFVAVPQLVQDRSEVGLGLGPVAAGLVLVPGALGMVLAGPVAGRLGALHGYGPVIVVGNLLCTAGMLGLVVAPWSLTAVLLLATVAGVGVGVAFPALPSVVMAAVPPADVGTAAGLNSLARGLGSAVGAQVVLIVSVAWPGGPAAGHLAAFATATSCAAVAAVLGLVVSRVR</sequence>
<evidence type="ECO:0000256" key="4">
    <source>
        <dbReference type="ARBA" id="ARBA00022692"/>
    </source>
</evidence>
<proteinExistence type="predicted"/>
<dbReference type="PROSITE" id="PS50850">
    <property type="entry name" value="MFS"/>
    <property type="match status" value="1"/>
</dbReference>